<dbReference type="Gene3D" id="3.40.960.10">
    <property type="entry name" value="VSR Endonuclease"/>
    <property type="match status" value="1"/>
</dbReference>
<evidence type="ECO:0008006" key="3">
    <source>
        <dbReference type="Google" id="ProtNLM"/>
    </source>
</evidence>
<dbReference type="RefSeq" id="WP_338537496.1">
    <property type="nucleotide sequence ID" value="NZ_CP104874.1"/>
</dbReference>
<gene>
    <name evidence="1" type="ORF">N5P18_09210</name>
</gene>
<name>A0ABZ2F9X1_9MICO</name>
<proteinExistence type="predicted"/>
<sequence length="312" mass="33370">MAPTRPRHVDISAFHDLALFSTAQAHDAAISGHDLAALVSRELIWRPAPGWYSCRPDATDEERHVLRVAANLRLLGDGAAACRVSAVLLHGMPIARCDLATVEIAVLGAGHGRTRRSVRVSEFAAKGADCRLIDVPLVGGRVRVVDPAPAIVGMAAANSPSGALVAADHAVRHGLCTVADLEEGLRVRSGTRGVAAARRALAHVDPRHESPGETLTAAVLRLGAWEYDPQVWVRAGGRWYRLDFALRSRKVAIEFDGEVKYTGPEVMQAQLARQTALEAEGWVFVRIGWGDLDNPSILLGRVRDAVAVAGPA</sequence>
<keyword evidence="2" id="KW-1185">Reference proteome</keyword>
<protein>
    <recommendedName>
        <fullName evidence="3">DUF559 domain-containing protein</fullName>
    </recommendedName>
</protein>
<organism evidence="1 2">
    <name type="scientific">Janibacter terrae</name>
    <dbReference type="NCBI Taxonomy" id="103817"/>
    <lineage>
        <taxon>Bacteria</taxon>
        <taxon>Bacillati</taxon>
        <taxon>Actinomycetota</taxon>
        <taxon>Actinomycetes</taxon>
        <taxon>Micrococcales</taxon>
        <taxon>Intrasporangiaceae</taxon>
        <taxon>Janibacter</taxon>
    </lineage>
</organism>
<evidence type="ECO:0000313" key="2">
    <source>
        <dbReference type="Proteomes" id="UP001381003"/>
    </source>
</evidence>
<reference evidence="1 2" key="1">
    <citation type="submission" date="2022-09" db="EMBL/GenBank/DDBJ databases">
        <title>Complete genome sequence of Janibacter terrae strain COS04-44, PCL-degrading bacteria isolated from oil spilled coast.</title>
        <authorList>
            <person name="Park H."/>
            <person name="Kim J.Y."/>
            <person name="An S.H."/>
            <person name="Lee C.M."/>
            <person name="Weon H.-Y."/>
        </authorList>
    </citation>
    <scope>NUCLEOTIDE SEQUENCE [LARGE SCALE GENOMIC DNA]</scope>
    <source>
        <strain evidence="1 2">COS04-44</strain>
    </source>
</reference>
<accession>A0ABZ2F9X1</accession>
<dbReference type="Proteomes" id="UP001381003">
    <property type="component" value="Chromosome"/>
</dbReference>
<dbReference type="EMBL" id="CP104874">
    <property type="protein sequence ID" value="WWF03891.1"/>
    <property type="molecule type" value="Genomic_DNA"/>
</dbReference>
<evidence type="ECO:0000313" key="1">
    <source>
        <dbReference type="EMBL" id="WWF03891.1"/>
    </source>
</evidence>